<dbReference type="InterPro" id="IPR004714">
    <property type="entry name" value="Cyt_oxidase_maturation_cbb3"/>
</dbReference>
<protein>
    <submittedName>
        <fullName evidence="2">Cbb3-type cytochrome oxidase assembly protein CcoS</fullName>
    </submittedName>
</protein>
<dbReference type="AlphaFoldDB" id="A0AA49Q6G4"/>
<proteinExistence type="predicted"/>
<dbReference type="EMBL" id="CP130612">
    <property type="protein sequence ID" value="WKW11097.1"/>
    <property type="molecule type" value="Genomic_DNA"/>
</dbReference>
<dbReference type="Proteomes" id="UP001229955">
    <property type="component" value="Chromosome"/>
</dbReference>
<evidence type="ECO:0000313" key="2">
    <source>
        <dbReference type="EMBL" id="WKW14007.1"/>
    </source>
</evidence>
<dbReference type="PANTHER" id="PTHR41532">
    <property type="entry name" value="FIXS PROTEIN"/>
    <property type="match status" value="1"/>
</dbReference>
<dbReference type="NCBIfam" id="TIGR00847">
    <property type="entry name" value="ccoS"/>
    <property type="match status" value="1"/>
</dbReference>
<accession>A0AA49Q6G4</accession>
<dbReference type="EMBL" id="CP130613">
    <property type="protein sequence ID" value="WKW14007.1"/>
    <property type="molecule type" value="Genomic_DNA"/>
</dbReference>
<name>A0AA49Q6G4_9BACT</name>
<keyword evidence="3" id="KW-1185">Reference proteome</keyword>
<evidence type="ECO:0000313" key="1">
    <source>
        <dbReference type="EMBL" id="WKW11097.1"/>
    </source>
</evidence>
<sequence>MSVLFLLVPLAILLVAIFVGAYVWSTRTGQFDDLTTPAMRAVHDDGTVTPPPRPPEAR</sequence>
<dbReference type="KEGG" id="pspc:Strain318_000332"/>
<gene>
    <name evidence="2" type="primary">ccoS</name>
    <name evidence="1" type="ORF">Strain138_000332</name>
    <name evidence="2" type="ORF">Strain318_000332</name>
</gene>
<dbReference type="PANTHER" id="PTHR41532:SF1">
    <property type="entry name" value="FIXS PROTEIN"/>
    <property type="match status" value="1"/>
</dbReference>
<reference evidence="2" key="1">
    <citation type="submission" date="2023-07" db="EMBL/GenBank/DDBJ databases">
        <authorList>
            <person name="Haufschild T."/>
            <person name="Kallscheuer N."/>
            <person name="Hammer J."/>
            <person name="Kohn T."/>
            <person name="Kabuu M."/>
            <person name="Jogler M."/>
            <person name="Wohfarth N."/>
            <person name="Heuer A."/>
            <person name="Rohde M."/>
            <person name="van Teeseling M.C.F."/>
            <person name="Jogler C."/>
        </authorList>
    </citation>
    <scope>NUCLEOTIDE SEQUENCE</scope>
    <source>
        <strain evidence="1">Strain 138</strain>
        <strain evidence="2">Strain 318</strain>
    </source>
</reference>
<dbReference type="RefSeq" id="WP_367886799.1">
    <property type="nucleotide sequence ID" value="NZ_CP130612.1"/>
</dbReference>
<organism evidence="2 3">
    <name type="scientific">Pseudogemmatithrix spongiicola</name>
    <dbReference type="NCBI Taxonomy" id="3062599"/>
    <lineage>
        <taxon>Bacteria</taxon>
        <taxon>Pseudomonadati</taxon>
        <taxon>Gemmatimonadota</taxon>
        <taxon>Gemmatimonadia</taxon>
        <taxon>Gemmatimonadales</taxon>
        <taxon>Gemmatimonadaceae</taxon>
        <taxon>Pseudogemmatithrix</taxon>
    </lineage>
</organism>
<evidence type="ECO:0000313" key="3">
    <source>
        <dbReference type="Proteomes" id="UP001229955"/>
    </source>
</evidence>
<dbReference type="Pfam" id="PF03597">
    <property type="entry name" value="FixS"/>
    <property type="match status" value="1"/>
</dbReference>
<accession>A0AA49Q3R0</accession>